<organism evidence="3 4">
    <name type="scientific">Chryseobacterium vrystaatense</name>
    <dbReference type="NCBI Taxonomy" id="307480"/>
    <lineage>
        <taxon>Bacteria</taxon>
        <taxon>Pseudomonadati</taxon>
        <taxon>Bacteroidota</taxon>
        <taxon>Flavobacteriia</taxon>
        <taxon>Flavobacteriales</taxon>
        <taxon>Weeksellaceae</taxon>
        <taxon>Chryseobacterium group</taxon>
        <taxon>Chryseobacterium</taxon>
    </lineage>
</organism>
<evidence type="ECO:0000313" key="4">
    <source>
        <dbReference type="Proteomes" id="UP000184108"/>
    </source>
</evidence>
<dbReference type="InterPro" id="IPR029479">
    <property type="entry name" value="Nitroreductase"/>
</dbReference>
<protein>
    <submittedName>
        <fullName evidence="3">SagB-type dehydrogenase domain-containing protein</fullName>
    </submittedName>
</protein>
<evidence type="ECO:0000259" key="2">
    <source>
        <dbReference type="Pfam" id="PF22767"/>
    </source>
</evidence>
<accession>A0A1M5H7K1</accession>
<dbReference type="Pfam" id="PF22767">
    <property type="entry name" value="ThcOx"/>
    <property type="match status" value="1"/>
</dbReference>
<dbReference type="InterPro" id="IPR000415">
    <property type="entry name" value="Nitroreductase-like"/>
</dbReference>
<dbReference type="CDD" id="cd02142">
    <property type="entry name" value="McbC_SagB-like_oxidoreductase"/>
    <property type="match status" value="1"/>
</dbReference>
<evidence type="ECO:0000313" key="3">
    <source>
        <dbReference type="EMBL" id="SHG11888.1"/>
    </source>
</evidence>
<dbReference type="PANTHER" id="PTHR43745">
    <property type="entry name" value="NITROREDUCTASE MJ1384-RELATED"/>
    <property type="match status" value="1"/>
</dbReference>
<proteinExistence type="predicted"/>
<dbReference type="PANTHER" id="PTHR43745:SF2">
    <property type="entry name" value="NITROREDUCTASE MJ1384-RELATED"/>
    <property type="match status" value="1"/>
</dbReference>
<dbReference type="GO" id="GO:0016491">
    <property type="term" value="F:oxidoreductase activity"/>
    <property type="evidence" value="ECO:0007669"/>
    <property type="project" value="InterPro"/>
</dbReference>
<evidence type="ECO:0000259" key="1">
    <source>
        <dbReference type="Pfam" id="PF00881"/>
    </source>
</evidence>
<dbReference type="EMBL" id="FQVE01000004">
    <property type="protein sequence ID" value="SHG11888.1"/>
    <property type="molecule type" value="Genomic_DNA"/>
</dbReference>
<dbReference type="InterPro" id="IPR020051">
    <property type="entry name" value="SagB-type_dehydrogenase"/>
</dbReference>
<dbReference type="Pfam" id="PF00881">
    <property type="entry name" value="Nitroreductase"/>
    <property type="match status" value="1"/>
</dbReference>
<dbReference type="NCBIfam" id="TIGR03605">
    <property type="entry name" value="antibiot_sagB"/>
    <property type="match status" value="1"/>
</dbReference>
<dbReference type="InterPro" id="IPR052544">
    <property type="entry name" value="Bacteriocin_Proc_Enz"/>
</dbReference>
<dbReference type="Gene3D" id="3.40.109.10">
    <property type="entry name" value="NADH Oxidase"/>
    <property type="match status" value="1"/>
</dbReference>
<dbReference type="Proteomes" id="UP000184108">
    <property type="component" value="Unassembled WGS sequence"/>
</dbReference>
<dbReference type="SUPFAM" id="SSF55469">
    <property type="entry name" value="FMN-dependent nitroreductase-like"/>
    <property type="match status" value="1"/>
</dbReference>
<sequence>MIMEHNIAKKSTELNLLKLSLKQNTRIEVKGQDGLLFGNQGNFFMIENLRPSVITALKLLENNQYTKTELGSIAFEKEGYNGLNHFNLHLDRLEKAGYLAYTLAEDNTVFCSYEQMTGSAVFCMDKNSQRFRLSKFAFIRREGEHFLLESALGQARIFIYDQRILGLTSLLSAFTTTEALSREEHISGSALEAFITMLHTGDFLEFEPVVSTPSPEELWSFHDLLFHTRTRYGRHNYNLGATYRFINRILPKKASRGEAGALAEIYLSVPDPEEMQLSQSLDYCMGQRHSTRTFNGLDLRLLSILLYRCLHIKGSRPYPVTNAAGDTGEIETLSAPYPSGGSMYELVFYITIDECEGLEPGFYQYNAFEHKLCLLHRKNRDTDTMMWYARACTGSEQLPPAVITFAADFERMFWKYENMAYAAILKNVGVVFQTLYLVATDLGLGACAIGNGNIETLGRLTKKTVLQESSVGEFILGNHQ</sequence>
<reference evidence="4" key="1">
    <citation type="submission" date="2016-11" db="EMBL/GenBank/DDBJ databases">
        <authorList>
            <person name="Varghese N."/>
            <person name="Submissions S."/>
        </authorList>
    </citation>
    <scope>NUCLEOTIDE SEQUENCE [LARGE SCALE GENOMIC DNA]</scope>
    <source>
        <strain evidence="4">YR203</strain>
    </source>
</reference>
<feature type="domain" description="Cyanobactin oxidase ThcOx second" evidence="2">
    <location>
        <begin position="131"/>
        <end position="236"/>
    </location>
</feature>
<dbReference type="InterPro" id="IPR054488">
    <property type="entry name" value="ThcOx_dom2"/>
</dbReference>
<dbReference type="AlphaFoldDB" id="A0A1M5H7K1"/>
<feature type="domain" description="Nitroreductase" evidence="1">
    <location>
        <begin position="335"/>
        <end position="456"/>
    </location>
</feature>
<gene>
    <name evidence="3" type="ORF">SAMN02787073_3604</name>
</gene>
<name>A0A1M5H7K1_9FLAO</name>